<keyword evidence="3" id="KW-1185">Reference proteome</keyword>
<dbReference type="STRING" id="28128.HMPREF3226_02198"/>
<dbReference type="PROSITE" id="PS51257">
    <property type="entry name" value="PROKAR_LIPOPROTEIN"/>
    <property type="match status" value="1"/>
</dbReference>
<dbReference type="AlphaFoldDB" id="A0A133PXK0"/>
<reference evidence="3" key="1">
    <citation type="submission" date="2016-01" db="EMBL/GenBank/DDBJ databases">
        <authorList>
            <person name="Mitreva M."/>
            <person name="Pepin K.H."/>
            <person name="Mihindukulasuriya K.A."/>
            <person name="Fulton R."/>
            <person name="Fronick C."/>
            <person name="O'Laughlin M."/>
            <person name="Miner T."/>
            <person name="Herter B."/>
            <person name="Rosa B.A."/>
            <person name="Cordes M."/>
            <person name="Tomlinson C."/>
            <person name="Wollam A."/>
            <person name="Palsikar V.B."/>
            <person name="Mardis E.R."/>
            <person name="Wilson R.K."/>
        </authorList>
    </citation>
    <scope>NUCLEOTIDE SEQUENCE [LARGE SCALE GENOMIC DNA]</scope>
    <source>
        <strain evidence="3">MJR7716</strain>
    </source>
</reference>
<gene>
    <name evidence="2" type="ORF">HMPREF3226_02198</name>
</gene>
<feature type="transmembrane region" description="Helical" evidence="1">
    <location>
        <begin position="114"/>
        <end position="144"/>
    </location>
</feature>
<feature type="transmembrane region" description="Helical" evidence="1">
    <location>
        <begin position="262"/>
        <end position="281"/>
    </location>
</feature>
<keyword evidence="1" id="KW-0812">Transmembrane</keyword>
<comment type="caution">
    <text evidence="2">The sequence shown here is derived from an EMBL/GenBank/DDBJ whole genome shotgun (WGS) entry which is preliminary data.</text>
</comment>
<feature type="transmembrane region" description="Helical" evidence="1">
    <location>
        <begin position="20"/>
        <end position="52"/>
    </location>
</feature>
<dbReference type="PATRIC" id="fig|28128.5.peg.2262"/>
<feature type="transmembrane region" description="Helical" evidence="1">
    <location>
        <begin position="156"/>
        <end position="176"/>
    </location>
</feature>
<dbReference type="Proteomes" id="UP000070533">
    <property type="component" value="Unassembled WGS sequence"/>
</dbReference>
<keyword evidence="1" id="KW-0472">Membrane</keyword>
<dbReference type="RefSeq" id="WP_197417932.1">
    <property type="nucleotide sequence ID" value="NZ_KQ957308.1"/>
</dbReference>
<feature type="transmembrane region" description="Helical" evidence="1">
    <location>
        <begin position="89"/>
        <end position="108"/>
    </location>
</feature>
<organism evidence="2 3">
    <name type="scientific">Prevotella corporis</name>
    <dbReference type="NCBI Taxonomy" id="28128"/>
    <lineage>
        <taxon>Bacteria</taxon>
        <taxon>Pseudomonadati</taxon>
        <taxon>Bacteroidota</taxon>
        <taxon>Bacteroidia</taxon>
        <taxon>Bacteroidales</taxon>
        <taxon>Prevotellaceae</taxon>
        <taxon>Prevotella</taxon>
    </lineage>
</organism>
<keyword evidence="1" id="KW-1133">Transmembrane helix</keyword>
<evidence type="ECO:0000313" key="3">
    <source>
        <dbReference type="Proteomes" id="UP000070533"/>
    </source>
</evidence>
<dbReference type="EMBL" id="LRQG01000197">
    <property type="protein sequence ID" value="KXA34733.1"/>
    <property type="molecule type" value="Genomic_DNA"/>
</dbReference>
<feature type="transmembrane region" description="Helical" evidence="1">
    <location>
        <begin position="237"/>
        <end position="256"/>
    </location>
</feature>
<evidence type="ECO:0000256" key="1">
    <source>
        <dbReference type="SAM" id="Phobius"/>
    </source>
</evidence>
<name>A0A133PXK0_9BACT</name>
<feature type="transmembrane region" description="Helical" evidence="1">
    <location>
        <begin position="293"/>
        <end position="313"/>
    </location>
</feature>
<accession>A0A133PXK0</accession>
<protein>
    <submittedName>
        <fullName evidence="2">Uncharacterized protein</fullName>
    </submittedName>
</protein>
<feature type="transmembrane region" description="Helical" evidence="1">
    <location>
        <begin position="207"/>
        <end position="225"/>
    </location>
</feature>
<proteinExistence type="predicted"/>
<evidence type="ECO:0000313" key="2">
    <source>
        <dbReference type="EMBL" id="KXA34733.1"/>
    </source>
</evidence>
<dbReference type="eggNOG" id="ENOG50339DJ">
    <property type="taxonomic scope" value="Bacteria"/>
</dbReference>
<sequence>MQRKRIQNKISESRWSLPVIAPLAISIWVMACLTDISVIPSLLCVVFSTYLMMELNNANALIRIYSRIISCTFLLLTTMAMYHFVHLRAAIVVLCTVGFYTCSFRCYQDNRSPGWIFYAFLCVGCSSVVWVQTLYFVPLLWLMVGRNLLAMSLRSFVSSLFGIVFPHLVLIGYFIWTNQSERVISHFQSLGQFGQVLDYKILSLNQIITIIWLIVCAAIGTVHCVRQKRSDSIRTRLLYNFLINVDWMAIAFLIVQPQHYEPLLGIITVTTSPIIGHFLALTYTKWSNLTFKVLGLGTIAILLFNLWTSLPIFF</sequence>